<dbReference type="EMBL" id="OIVN01003507">
    <property type="protein sequence ID" value="SPD11741.1"/>
    <property type="molecule type" value="Genomic_DNA"/>
</dbReference>
<evidence type="ECO:0000259" key="3">
    <source>
        <dbReference type="Pfam" id="PF13966"/>
    </source>
</evidence>
<dbReference type="InterPro" id="IPR000477">
    <property type="entry name" value="RT_dom"/>
</dbReference>
<feature type="domain" description="Reverse transcriptase" evidence="1">
    <location>
        <begin position="2"/>
        <end position="138"/>
    </location>
</feature>
<dbReference type="Pfam" id="PF13966">
    <property type="entry name" value="zf-RVT"/>
    <property type="match status" value="1"/>
</dbReference>
<dbReference type="GO" id="GO:0003676">
    <property type="term" value="F:nucleic acid binding"/>
    <property type="evidence" value="ECO:0007669"/>
    <property type="project" value="InterPro"/>
</dbReference>
<dbReference type="InterPro" id="IPR043502">
    <property type="entry name" value="DNA/RNA_pol_sf"/>
</dbReference>
<dbReference type="InterPro" id="IPR052343">
    <property type="entry name" value="Retrotransposon-Effector_Assoc"/>
</dbReference>
<evidence type="ECO:0000259" key="1">
    <source>
        <dbReference type="Pfam" id="PF00078"/>
    </source>
</evidence>
<organism evidence="4">
    <name type="scientific">Fagus sylvatica</name>
    <name type="common">Beechnut</name>
    <dbReference type="NCBI Taxonomy" id="28930"/>
    <lineage>
        <taxon>Eukaryota</taxon>
        <taxon>Viridiplantae</taxon>
        <taxon>Streptophyta</taxon>
        <taxon>Embryophyta</taxon>
        <taxon>Tracheophyta</taxon>
        <taxon>Spermatophyta</taxon>
        <taxon>Magnoliopsida</taxon>
        <taxon>eudicotyledons</taxon>
        <taxon>Gunneridae</taxon>
        <taxon>Pentapetalae</taxon>
        <taxon>rosids</taxon>
        <taxon>fabids</taxon>
        <taxon>Fagales</taxon>
        <taxon>Fagaceae</taxon>
        <taxon>Fagus</taxon>
    </lineage>
</organism>
<evidence type="ECO:0000259" key="2">
    <source>
        <dbReference type="Pfam" id="PF13456"/>
    </source>
</evidence>
<sequence>MLTNMLKWVLPRIIFESQSAFVPGRHITDNVLIAFEMLHYMKTKRRGLSTHMVAKLDMSKTYDKVEWPYLRAIMLQLGFNQTWVNLIMACVSSVSYSVLMNGYPSGLVSPTRGIRQGDPLSPYLFLICAEGLSSLLWKAKQDRHLHGLVISRELNSMMSNFWWGQRGEERKLHWISWKKLCKPKICDGIGFRDLQFFNQALLAKQGWRILTSLDTLLHKVLKCKYFPNCSFMEATIPSHSSYTWWSIAQSRDIIRHDSRWCIGDGTRVKIWQDIWIRGTTSGLVIMAPSHLPPDANVATLIDHDSHYWKDNLIDFLFMPSEAALIKSIPLPSSASNDLLIWRKTTMGQLMAKLAYHFLWEEQANLPSIPSSSSSTRLRLFWKSLWAVHVPNKIKTFVWRVCSNILPTLMNLWKKEIVATVSCYLCGDEAEIVGKPIPSNPNLFLQAAAYSAEFIKHSQPVTTKIGSPLPQHWDRPQEGFYKVNVAIKSFNDELVGIGLHIRDWNGEVSVALSKRRSVMGDGLWRYALAVLRALNFCLEVGYPSIHVECSNPSLPSLLKSEAKCVTEVGWVVQDIKALFSLLNSVSFQAIPKVCNQTAFSLAGFAKERVVASIWLDECPPFLFPFV</sequence>
<dbReference type="Pfam" id="PF13456">
    <property type="entry name" value="RVT_3"/>
    <property type="match status" value="1"/>
</dbReference>
<dbReference type="GO" id="GO:0004523">
    <property type="term" value="F:RNA-DNA hybrid ribonuclease activity"/>
    <property type="evidence" value="ECO:0007669"/>
    <property type="project" value="InterPro"/>
</dbReference>
<dbReference type="AlphaFoldDB" id="A0A2N9HJ71"/>
<proteinExistence type="predicted"/>
<protein>
    <recommendedName>
        <fullName evidence="5">Reverse transcriptase domain-containing protein</fullName>
    </recommendedName>
</protein>
<dbReference type="SUPFAM" id="SSF56672">
    <property type="entry name" value="DNA/RNA polymerases"/>
    <property type="match status" value="1"/>
</dbReference>
<evidence type="ECO:0000313" key="4">
    <source>
        <dbReference type="EMBL" id="SPD11741.1"/>
    </source>
</evidence>
<reference evidence="4" key="1">
    <citation type="submission" date="2018-02" db="EMBL/GenBank/DDBJ databases">
        <authorList>
            <person name="Cohen D.B."/>
            <person name="Kent A.D."/>
        </authorList>
    </citation>
    <scope>NUCLEOTIDE SEQUENCE</scope>
</reference>
<gene>
    <name evidence="4" type="ORF">FSB_LOCUS39623</name>
</gene>
<accession>A0A2N9HJ71</accession>
<name>A0A2N9HJ71_FAGSY</name>
<dbReference type="Pfam" id="PF00078">
    <property type="entry name" value="RVT_1"/>
    <property type="match status" value="1"/>
</dbReference>
<dbReference type="InterPro" id="IPR002156">
    <property type="entry name" value="RNaseH_domain"/>
</dbReference>
<dbReference type="InterPro" id="IPR026960">
    <property type="entry name" value="RVT-Znf"/>
</dbReference>
<dbReference type="PANTHER" id="PTHR46890:SF48">
    <property type="entry name" value="RNA-DIRECTED DNA POLYMERASE"/>
    <property type="match status" value="1"/>
</dbReference>
<feature type="domain" description="Reverse transcriptase zinc-binding" evidence="3">
    <location>
        <begin position="379"/>
        <end position="430"/>
    </location>
</feature>
<dbReference type="PANTHER" id="PTHR46890">
    <property type="entry name" value="NON-LTR RETROLELEMENT REVERSE TRANSCRIPTASE-LIKE PROTEIN-RELATED"/>
    <property type="match status" value="1"/>
</dbReference>
<feature type="domain" description="RNase H type-1" evidence="2">
    <location>
        <begin position="489"/>
        <end position="603"/>
    </location>
</feature>
<evidence type="ECO:0008006" key="5">
    <source>
        <dbReference type="Google" id="ProtNLM"/>
    </source>
</evidence>